<evidence type="ECO:0000313" key="12">
    <source>
        <dbReference type="EMBL" id="EEQ83152.1"/>
    </source>
</evidence>
<evidence type="ECO:0000256" key="8">
    <source>
        <dbReference type="ARBA" id="ARBA00032993"/>
    </source>
</evidence>
<dbReference type="AlphaFoldDB" id="C4V6I1"/>
<dbReference type="HOGENOM" id="CLU_040185_1_1_1"/>
<keyword evidence="4" id="KW-0698">rRNA processing</keyword>
<feature type="region of interest" description="Disordered" evidence="9">
    <location>
        <begin position="193"/>
        <end position="228"/>
    </location>
</feature>
<dbReference type="Pfam" id="PF21800">
    <property type="entry name" value="KH_KRR1_2nd"/>
    <property type="match status" value="1"/>
</dbReference>
<dbReference type="FunCoup" id="C4V6I1">
    <property type="interactions" value="209"/>
</dbReference>
<dbReference type="SUPFAM" id="SSF54791">
    <property type="entry name" value="Eukaryotic type KH-domain (KH-domain type I)"/>
    <property type="match status" value="1"/>
</dbReference>
<dbReference type="InterPro" id="IPR041174">
    <property type="entry name" value="KRR1-like_KH1"/>
</dbReference>
<evidence type="ECO:0000256" key="1">
    <source>
        <dbReference type="ARBA" id="ARBA00004604"/>
    </source>
</evidence>
<evidence type="ECO:0000256" key="7">
    <source>
        <dbReference type="ARBA" id="ARBA00023274"/>
    </source>
</evidence>
<dbReference type="STRING" id="578460.C4V6I1"/>
<feature type="domain" description="KRR1 small subunit processome component second KH" evidence="11">
    <location>
        <begin position="102"/>
        <end position="190"/>
    </location>
</feature>
<evidence type="ECO:0000313" key="13">
    <source>
        <dbReference type="Proteomes" id="UP000009082"/>
    </source>
</evidence>
<dbReference type="GO" id="GO:0003723">
    <property type="term" value="F:RNA binding"/>
    <property type="evidence" value="ECO:0007669"/>
    <property type="project" value="UniProtKB-KW"/>
</dbReference>
<accession>C4V6I1</accession>
<evidence type="ECO:0000256" key="6">
    <source>
        <dbReference type="ARBA" id="ARBA00023242"/>
    </source>
</evidence>
<evidence type="ECO:0000256" key="4">
    <source>
        <dbReference type="ARBA" id="ARBA00022552"/>
    </source>
</evidence>
<evidence type="ECO:0000256" key="2">
    <source>
        <dbReference type="ARBA" id="ARBA00009344"/>
    </source>
</evidence>
<dbReference type="OMA" id="HPIYEIK"/>
<dbReference type="VEuPathDB" id="MicrosporidiaDB:NCER_100010"/>
<evidence type="ECO:0000256" key="3">
    <source>
        <dbReference type="ARBA" id="ARBA00022517"/>
    </source>
</evidence>
<feature type="compositionally biased region" description="Basic and acidic residues" evidence="9">
    <location>
        <begin position="199"/>
        <end position="208"/>
    </location>
</feature>
<dbReference type="InterPro" id="IPR048548">
    <property type="entry name" value="KRR1-like_KH2"/>
</dbReference>
<keyword evidence="5" id="KW-0694">RNA-binding</keyword>
<keyword evidence="6" id="KW-0539">Nucleus</keyword>
<proteinExistence type="inferred from homology"/>
<feature type="domain" description="KRR1 small subunit processome component first KH" evidence="10">
    <location>
        <begin position="20"/>
        <end position="99"/>
    </location>
</feature>
<dbReference type="PANTHER" id="PTHR12581:SF0">
    <property type="entry name" value="KRR1 SMALL SUBUNIT PROCESSOME COMPONENT HOMOLOG"/>
    <property type="match status" value="1"/>
</dbReference>
<dbReference type="InterPro" id="IPR036612">
    <property type="entry name" value="KH_dom_type_1_sf"/>
</dbReference>
<reference evidence="13" key="1">
    <citation type="journal article" date="2009" name="PLoS Pathog.">
        <title>Genomic analyses of the microsporidian Nosema ceranae, an emergent pathogen of honey bees.</title>
        <authorList>
            <person name="Cornman R.S."/>
            <person name="Chen Y.P."/>
            <person name="Schatz M.C."/>
            <person name="Street C."/>
            <person name="Zhao Y."/>
            <person name="Desany B."/>
            <person name="Egholm M."/>
            <person name="Hutchison S."/>
            <person name="Pettis J.S."/>
            <person name="Lipkin W.I."/>
            <person name="Evans J.D."/>
        </authorList>
    </citation>
    <scope>NUCLEOTIDE SEQUENCE [LARGE SCALE GENOMIC DNA]</scope>
    <source>
        <strain evidence="13">BRL01</strain>
    </source>
</reference>
<comment type="subcellular location">
    <subcellularLocation>
        <location evidence="1">Nucleus</location>
        <location evidence="1">Nucleolus</location>
    </subcellularLocation>
</comment>
<evidence type="ECO:0000259" key="11">
    <source>
        <dbReference type="Pfam" id="PF21800"/>
    </source>
</evidence>
<dbReference type="OrthoDB" id="441223at2759"/>
<evidence type="ECO:0000256" key="5">
    <source>
        <dbReference type="ARBA" id="ARBA00022884"/>
    </source>
</evidence>
<dbReference type="PANTHER" id="PTHR12581">
    <property type="entry name" value="HIV-1 REV BINDING PROTEIN 2, 3"/>
    <property type="match status" value="1"/>
</dbReference>
<dbReference type="KEGG" id="nce:NCER_100010"/>
<dbReference type="Proteomes" id="UP000009082">
    <property type="component" value="Unassembled WGS sequence"/>
</dbReference>
<organism evidence="13">
    <name type="scientific">Vairimorpha ceranae (strain BRL01)</name>
    <name type="common">Microsporidian parasite</name>
    <name type="synonym">Nosema ceranae</name>
    <dbReference type="NCBI Taxonomy" id="578460"/>
    <lineage>
        <taxon>Eukaryota</taxon>
        <taxon>Fungi</taxon>
        <taxon>Fungi incertae sedis</taxon>
        <taxon>Microsporidia</taxon>
        <taxon>Nosematidae</taxon>
        <taxon>Vairimorpha</taxon>
    </lineage>
</organism>
<keyword evidence="7" id="KW-0687">Ribonucleoprotein</keyword>
<dbReference type="Gene3D" id="3.30.1370.10">
    <property type="entry name" value="K Homology domain, type 1"/>
    <property type="match status" value="2"/>
</dbReference>
<dbReference type="Pfam" id="PF17903">
    <property type="entry name" value="KH_KRR1_1st"/>
    <property type="match status" value="1"/>
</dbReference>
<dbReference type="InParanoid" id="C4V6I1"/>
<dbReference type="EMBL" id="ACOL01000001">
    <property type="protein sequence ID" value="EEQ83152.1"/>
    <property type="molecule type" value="Genomic_DNA"/>
</dbReference>
<dbReference type="GO" id="GO:0006364">
    <property type="term" value="P:rRNA processing"/>
    <property type="evidence" value="ECO:0007669"/>
    <property type="project" value="UniProtKB-KW"/>
</dbReference>
<protein>
    <recommendedName>
        <fullName evidence="8">KRR-R motif-containing protein 1</fullName>
    </recommendedName>
</protein>
<gene>
    <name evidence="12" type="ORF">NCER_100010</name>
</gene>
<keyword evidence="3" id="KW-0690">Ribosome biogenesis</keyword>
<comment type="similarity">
    <text evidence="2">Belongs to the KRR1 family.</text>
</comment>
<dbReference type="InterPro" id="IPR024166">
    <property type="entry name" value="rRNA_assembly_KRR1"/>
</dbReference>
<evidence type="ECO:0000259" key="10">
    <source>
        <dbReference type="Pfam" id="PF17903"/>
    </source>
</evidence>
<evidence type="ECO:0000256" key="9">
    <source>
        <dbReference type="SAM" id="MobiDB-lite"/>
    </source>
</evidence>
<dbReference type="GO" id="GO:0032040">
    <property type="term" value="C:small-subunit processome"/>
    <property type="evidence" value="ECO:0007669"/>
    <property type="project" value="TreeGrafter"/>
</dbReference>
<name>C4V6I1_VAIC1</name>
<sequence length="228" mass="27016">MNTVKFDEKDFKNSFKEINKFLVYYPKYRDKYIEQVNKYIIKALENKKLSCNIDSVERSIEVFTNTKTRDPFIFVKGCDFIRLVAKNVDVETAMKVLEDEYCGEIIEIRKMVKSEKVFTKRRDRLIGKNSMVLKALKMISKCYIYITGKHIGVVGSYDGLTVVKQIVYDCIANNKHPIYEIKKLIVKNQLGEDKEMENEDWKRHIPDYKKRRKNNKQENEIVEEGVEE</sequence>